<evidence type="ECO:0000313" key="2">
    <source>
        <dbReference type="Proteomes" id="UP000800035"/>
    </source>
</evidence>
<dbReference type="Proteomes" id="UP000800035">
    <property type="component" value="Unassembled WGS sequence"/>
</dbReference>
<protein>
    <submittedName>
        <fullName evidence="1">Uncharacterized protein</fullName>
    </submittedName>
</protein>
<evidence type="ECO:0000313" key="1">
    <source>
        <dbReference type="EMBL" id="KAF1959094.1"/>
    </source>
</evidence>
<name>A0A6A5U360_9PLEO</name>
<keyword evidence="2" id="KW-1185">Reference proteome</keyword>
<gene>
    <name evidence="1" type="ORF">CC80DRAFT_440338</name>
</gene>
<dbReference type="EMBL" id="ML976985">
    <property type="protein sequence ID" value="KAF1959094.1"/>
    <property type="molecule type" value="Genomic_DNA"/>
</dbReference>
<dbReference type="OrthoDB" id="5385189at2759"/>
<dbReference type="AlphaFoldDB" id="A0A6A5U360"/>
<sequence>MAPTMIQDRYLWLGLGVFTFVAVKAIAHGLRHIVDLTEVRHYFPLPQLQPPNTSSPRSNQDSIKTDSLTTLATCNNIEIRRAATKILCDRFESHPTAWKLLYRDLKSKDAETLHRAQLAIHLLADNDSLRHMGGSKFIPDYSQWLANGGHAGAGSAVPRSSGIRDPEELELRRRRREAMVINEGDRPVSQEDVFMRDGHGFLHS</sequence>
<dbReference type="SUPFAM" id="SSF48371">
    <property type="entry name" value="ARM repeat"/>
    <property type="match status" value="1"/>
</dbReference>
<proteinExistence type="predicted"/>
<dbReference type="InterPro" id="IPR016024">
    <property type="entry name" value="ARM-type_fold"/>
</dbReference>
<reference evidence="1" key="1">
    <citation type="journal article" date="2020" name="Stud. Mycol.">
        <title>101 Dothideomycetes genomes: a test case for predicting lifestyles and emergence of pathogens.</title>
        <authorList>
            <person name="Haridas S."/>
            <person name="Albert R."/>
            <person name="Binder M."/>
            <person name="Bloem J."/>
            <person name="Labutti K."/>
            <person name="Salamov A."/>
            <person name="Andreopoulos B."/>
            <person name="Baker S."/>
            <person name="Barry K."/>
            <person name="Bills G."/>
            <person name="Bluhm B."/>
            <person name="Cannon C."/>
            <person name="Castanera R."/>
            <person name="Culley D."/>
            <person name="Daum C."/>
            <person name="Ezra D."/>
            <person name="Gonzalez J."/>
            <person name="Henrissat B."/>
            <person name="Kuo A."/>
            <person name="Liang C."/>
            <person name="Lipzen A."/>
            <person name="Lutzoni F."/>
            <person name="Magnuson J."/>
            <person name="Mondo S."/>
            <person name="Nolan M."/>
            <person name="Ohm R."/>
            <person name="Pangilinan J."/>
            <person name="Park H.-J."/>
            <person name="Ramirez L."/>
            <person name="Alfaro M."/>
            <person name="Sun H."/>
            <person name="Tritt A."/>
            <person name="Yoshinaga Y."/>
            <person name="Zwiers L.-H."/>
            <person name="Turgeon B."/>
            <person name="Goodwin S."/>
            <person name="Spatafora J."/>
            <person name="Crous P."/>
            <person name="Grigoriev I."/>
        </authorList>
    </citation>
    <scope>NUCLEOTIDE SEQUENCE</scope>
    <source>
        <strain evidence="1">CBS 675.92</strain>
    </source>
</reference>
<accession>A0A6A5U360</accession>
<organism evidence="1 2">
    <name type="scientific">Byssothecium circinans</name>
    <dbReference type="NCBI Taxonomy" id="147558"/>
    <lineage>
        <taxon>Eukaryota</taxon>
        <taxon>Fungi</taxon>
        <taxon>Dikarya</taxon>
        <taxon>Ascomycota</taxon>
        <taxon>Pezizomycotina</taxon>
        <taxon>Dothideomycetes</taxon>
        <taxon>Pleosporomycetidae</taxon>
        <taxon>Pleosporales</taxon>
        <taxon>Massarineae</taxon>
        <taxon>Massarinaceae</taxon>
        <taxon>Byssothecium</taxon>
    </lineage>
</organism>